<dbReference type="RefSeq" id="WP_337971398.1">
    <property type="nucleotide sequence ID" value="NZ_CP065218.1"/>
</dbReference>
<sequence length="168" mass="20206">MSNRIINIIEFKTEDLAHASSIIEFISNENNELDFNRLIPSPEYLKVLEEKNSSCHVEQDSDWNYKHWYSKWNAWHSEFKLEEKYEYVYGRISFISFNSIPYPIFIALSEKFHQIRFKVRFADQFDFGSYCGFLVFQNGQEIDRHTSPNGFESDEHYYYWLDIAMSVC</sequence>
<proteinExistence type="predicted"/>
<evidence type="ECO:0008006" key="3">
    <source>
        <dbReference type="Google" id="ProtNLM"/>
    </source>
</evidence>
<protein>
    <recommendedName>
        <fullName evidence="3">YubB ferredoxin-like domain-containing protein</fullName>
    </recommendedName>
</protein>
<dbReference type="AlphaFoldDB" id="A0AAJ4IFU2"/>
<dbReference type="EMBL" id="CP065218">
    <property type="protein sequence ID" value="QPL56160.1"/>
    <property type="molecule type" value="Genomic_DNA"/>
</dbReference>
<organism evidence="1 2">
    <name type="scientific">Vibrio navarrensis</name>
    <dbReference type="NCBI Taxonomy" id="29495"/>
    <lineage>
        <taxon>Bacteria</taxon>
        <taxon>Pseudomonadati</taxon>
        <taxon>Pseudomonadota</taxon>
        <taxon>Gammaproteobacteria</taxon>
        <taxon>Vibrionales</taxon>
        <taxon>Vibrionaceae</taxon>
        <taxon>Vibrio</taxon>
    </lineage>
</organism>
<evidence type="ECO:0000313" key="1">
    <source>
        <dbReference type="EMBL" id="QPL56160.1"/>
    </source>
</evidence>
<dbReference type="Proteomes" id="UP000594435">
    <property type="component" value="Chromosome 2"/>
</dbReference>
<evidence type="ECO:0000313" key="2">
    <source>
        <dbReference type="Proteomes" id="UP000594435"/>
    </source>
</evidence>
<accession>A0AAJ4IFU2</accession>
<gene>
    <name evidence="1" type="ORF">I3X05_18865</name>
</gene>
<reference evidence="1 2" key="1">
    <citation type="submission" date="2020-11" db="EMBL/GenBank/DDBJ databases">
        <title>Complete and Circularized Genome Assembly of a human isolate of Vibrio navarrensis biotype pommerensis with MiSeq and MinION Sequence Data.</title>
        <authorList>
            <person name="Schwartz K."/>
            <person name="Borowiak M."/>
            <person name="Deneke C."/>
            <person name="Balau V."/>
            <person name="Metelmann C."/>
            <person name="Strauch E."/>
        </authorList>
    </citation>
    <scope>NUCLEOTIDE SEQUENCE [LARGE SCALE GENOMIC DNA]</scope>
    <source>
        <strain evidence="1 2">20-VB00237</strain>
    </source>
</reference>
<name>A0AAJ4IFU2_9VIBR</name>